<name>A0A0F9GDG8_9ZZZZ</name>
<accession>A0A0F9GDG8</accession>
<dbReference type="AlphaFoldDB" id="A0A0F9GDG8"/>
<comment type="caution">
    <text evidence="2">The sequence shown here is derived from an EMBL/GenBank/DDBJ whole genome shotgun (WGS) entry which is preliminary data.</text>
</comment>
<sequence length="327" mass="36526">MYRYPKKRPFECNLQDTQGVAKDIDKETEKAVPRTLAENTSDYTVENIVKGLANLKLDLSKTLTDLSDKLTAEVNKLDEVQQEIAAETRNLEEIYDIKVAAETMVTFIQINEKKKKAFEEEMAIIRGQWEKEQKEHELAVKERDANLKKGKERETEEYAYDLALSRKKDKDAYEAERVVLKKALKEEREAQENKLGEREAAVAAQEAETAELRAKAEAFPAELAKGVEKAKKETAALIEGQAKQKAELLAKEVEGKEKVAELRIKTLESAIAKQAIQIESLSKQLNNAASQAQNIAVKVIEGASGVKALSAVNEIALEQARNVGAKK</sequence>
<proteinExistence type="predicted"/>
<feature type="coiled-coil region" evidence="1">
    <location>
        <begin position="170"/>
        <end position="208"/>
    </location>
</feature>
<feature type="coiled-coil region" evidence="1">
    <location>
        <begin position="63"/>
        <end position="97"/>
    </location>
</feature>
<gene>
    <name evidence="2" type="ORF">LCGC14_1840800</name>
</gene>
<dbReference type="EMBL" id="LAZR01018332">
    <property type="protein sequence ID" value="KKL96808.1"/>
    <property type="molecule type" value="Genomic_DNA"/>
</dbReference>
<feature type="coiled-coil region" evidence="1">
    <location>
        <begin position="250"/>
        <end position="298"/>
    </location>
</feature>
<evidence type="ECO:0000313" key="2">
    <source>
        <dbReference type="EMBL" id="KKL96808.1"/>
    </source>
</evidence>
<organism evidence="2">
    <name type="scientific">marine sediment metagenome</name>
    <dbReference type="NCBI Taxonomy" id="412755"/>
    <lineage>
        <taxon>unclassified sequences</taxon>
        <taxon>metagenomes</taxon>
        <taxon>ecological metagenomes</taxon>
    </lineage>
</organism>
<keyword evidence="1" id="KW-0175">Coiled coil</keyword>
<reference evidence="2" key="1">
    <citation type="journal article" date="2015" name="Nature">
        <title>Complex archaea that bridge the gap between prokaryotes and eukaryotes.</title>
        <authorList>
            <person name="Spang A."/>
            <person name="Saw J.H."/>
            <person name="Jorgensen S.L."/>
            <person name="Zaremba-Niedzwiedzka K."/>
            <person name="Martijn J."/>
            <person name="Lind A.E."/>
            <person name="van Eijk R."/>
            <person name="Schleper C."/>
            <person name="Guy L."/>
            <person name="Ettema T.J."/>
        </authorList>
    </citation>
    <scope>NUCLEOTIDE SEQUENCE</scope>
</reference>
<evidence type="ECO:0000256" key="1">
    <source>
        <dbReference type="SAM" id="Coils"/>
    </source>
</evidence>
<protein>
    <submittedName>
        <fullName evidence="2">Uncharacterized protein</fullName>
    </submittedName>
</protein>